<evidence type="ECO:0000256" key="8">
    <source>
        <dbReference type="ARBA" id="ARBA00037922"/>
    </source>
</evidence>
<evidence type="ECO:0000256" key="2">
    <source>
        <dbReference type="ARBA" id="ARBA00022605"/>
    </source>
</evidence>
<evidence type="ECO:0000256" key="10">
    <source>
        <dbReference type="ARBA" id="ARBA00049080"/>
    </source>
</evidence>
<evidence type="ECO:0000256" key="1">
    <source>
        <dbReference type="ARBA" id="ARBA00006642"/>
    </source>
</evidence>
<feature type="domain" description="Dihydrodipicolinate reductase N-terminal" evidence="12">
    <location>
        <begin position="4"/>
        <end position="129"/>
    </location>
</feature>
<feature type="domain" description="Dihydrodipicolinate reductase C-terminal" evidence="13">
    <location>
        <begin position="136"/>
        <end position="273"/>
    </location>
</feature>
<accession>A0A1V1PCT3</accession>
<evidence type="ECO:0000259" key="13">
    <source>
        <dbReference type="Pfam" id="PF05173"/>
    </source>
</evidence>
<proteinExistence type="inferred from homology"/>
<dbReference type="AlphaFoldDB" id="A0A1V1PCT3"/>
<gene>
    <name evidence="14" type="ORF">OMM_01612</name>
</gene>
<keyword evidence="3" id="KW-0521">NADP</keyword>
<dbReference type="Proteomes" id="UP000189670">
    <property type="component" value="Unassembled WGS sequence"/>
</dbReference>
<dbReference type="PANTHER" id="PTHR20836:SF0">
    <property type="entry name" value="4-HYDROXY-TETRAHYDRODIPICOLINATE REDUCTASE 1, CHLOROPLASTIC-RELATED"/>
    <property type="match status" value="1"/>
</dbReference>
<dbReference type="Pfam" id="PF01113">
    <property type="entry name" value="DapB_N"/>
    <property type="match status" value="1"/>
</dbReference>
<dbReference type="SUPFAM" id="SSF51735">
    <property type="entry name" value="NAD(P)-binding Rossmann-fold domains"/>
    <property type="match status" value="1"/>
</dbReference>
<keyword evidence="2" id="KW-0028">Amino-acid biosynthesis</keyword>
<evidence type="ECO:0000313" key="15">
    <source>
        <dbReference type="Proteomes" id="UP000189670"/>
    </source>
</evidence>
<comment type="similarity">
    <text evidence="1">Belongs to the DapB family.</text>
</comment>
<keyword evidence="4" id="KW-0220">Diaminopimelate biosynthesis</keyword>
<evidence type="ECO:0000259" key="12">
    <source>
        <dbReference type="Pfam" id="PF01113"/>
    </source>
</evidence>
<evidence type="ECO:0000256" key="4">
    <source>
        <dbReference type="ARBA" id="ARBA00022915"/>
    </source>
</evidence>
<dbReference type="PANTHER" id="PTHR20836">
    <property type="entry name" value="DIHYDRODIPICOLINATE REDUCTASE"/>
    <property type="match status" value="1"/>
</dbReference>
<dbReference type="NCBIfam" id="TIGR02130">
    <property type="entry name" value="dapB_plant"/>
    <property type="match status" value="1"/>
</dbReference>
<dbReference type="GO" id="GO:0070402">
    <property type="term" value="F:NADPH binding"/>
    <property type="evidence" value="ECO:0007669"/>
    <property type="project" value="InterPro"/>
</dbReference>
<dbReference type="InterPro" id="IPR022663">
    <property type="entry name" value="DapB_C"/>
</dbReference>
<evidence type="ECO:0000256" key="6">
    <source>
        <dbReference type="ARBA" id="ARBA00023027"/>
    </source>
</evidence>
<evidence type="ECO:0000256" key="9">
    <source>
        <dbReference type="ARBA" id="ARBA00038983"/>
    </source>
</evidence>
<dbReference type="InterPro" id="IPR011859">
    <property type="entry name" value="Dihydrodipicolinate_Rdtase_pln"/>
</dbReference>
<comment type="pathway">
    <text evidence="8">Amino-acid biosynthesis; L-lysine biosynthesis via DAP pathway; (S)-tetrahydrodipicolinate from L-aspartate: step 4/4.</text>
</comment>
<dbReference type="Gene3D" id="3.40.50.720">
    <property type="entry name" value="NAD(P)-binding Rossmann-like Domain"/>
    <property type="match status" value="1"/>
</dbReference>
<evidence type="ECO:0000256" key="7">
    <source>
        <dbReference type="ARBA" id="ARBA00023154"/>
    </source>
</evidence>
<keyword evidence="6" id="KW-0520">NAD</keyword>
<dbReference type="PIRSF" id="PIRSF000161">
    <property type="entry name" value="DHPR"/>
    <property type="match status" value="1"/>
</dbReference>
<evidence type="ECO:0000256" key="5">
    <source>
        <dbReference type="ARBA" id="ARBA00023002"/>
    </source>
</evidence>
<dbReference type="GO" id="GO:0008839">
    <property type="term" value="F:4-hydroxy-tetrahydrodipicolinate reductase"/>
    <property type="evidence" value="ECO:0007669"/>
    <property type="project" value="UniProtKB-EC"/>
</dbReference>
<dbReference type="Pfam" id="PF05173">
    <property type="entry name" value="DapB_C"/>
    <property type="match status" value="1"/>
</dbReference>
<name>A0A1V1PCT3_9BACT</name>
<dbReference type="GO" id="GO:0019877">
    <property type="term" value="P:diaminopimelate biosynthetic process"/>
    <property type="evidence" value="ECO:0007669"/>
    <property type="project" value="UniProtKB-KW"/>
</dbReference>
<dbReference type="EC" id="1.17.1.8" evidence="9"/>
<dbReference type="Gene3D" id="3.30.360.10">
    <property type="entry name" value="Dihydrodipicolinate Reductase, domain 2"/>
    <property type="match status" value="1"/>
</dbReference>
<dbReference type="EMBL" id="ATBP01000133">
    <property type="protein sequence ID" value="ETR72584.1"/>
    <property type="molecule type" value="Genomic_DNA"/>
</dbReference>
<comment type="caution">
    <text evidence="14">The sequence shown here is derived from an EMBL/GenBank/DDBJ whole genome shotgun (WGS) entry which is preliminary data.</text>
</comment>
<protein>
    <recommendedName>
        <fullName evidence="9">4-hydroxy-tetrahydrodipicolinate reductase</fullName>
        <ecNumber evidence="9">1.17.1.8</ecNumber>
    </recommendedName>
</protein>
<dbReference type="InterPro" id="IPR036291">
    <property type="entry name" value="NAD(P)-bd_dom_sf"/>
</dbReference>
<dbReference type="InterPro" id="IPR000846">
    <property type="entry name" value="DapB_N"/>
</dbReference>
<evidence type="ECO:0000256" key="11">
    <source>
        <dbReference type="ARBA" id="ARBA00049396"/>
    </source>
</evidence>
<evidence type="ECO:0000256" key="3">
    <source>
        <dbReference type="ARBA" id="ARBA00022857"/>
    </source>
</evidence>
<dbReference type="GO" id="GO:0009089">
    <property type="term" value="P:lysine biosynthetic process via diaminopimelate"/>
    <property type="evidence" value="ECO:0007669"/>
    <property type="project" value="InterPro"/>
</dbReference>
<reference evidence="15" key="1">
    <citation type="submission" date="2012-11" db="EMBL/GenBank/DDBJ databases">
        <authorList>
            <person name="Lucero-Rivera Y.E."/>
            <person name="Tovar-Ramirez D."/>
        </authorList>
    </citation>
    <scope>NUCLEOTIDE SEQUENCE [LARGE SCALE GENOMIC DNA]</scope>
    <source>
        <strain evidence="15">Araruama</strain>
    </source>
</reference>
<dbReference type="InterPro" id="IPR023940">
    <property type="entry name" value="DHDPR_bac"/>
</dbReference>
<sequence length="276" mass="30890">MNAIKIMVNGLPGNMARAIVQKALTDKQFDVIPYSLTGPEIEEKTVVIENKAFTLVPPDQKKHFIQDHKKWIESAIAIDYTHPTAVDHNCQWYCDNHIHFVLGTTGGNRVRIVQAVQKADICAVISPNMGKQIVGFQAMLAYAAKEFPGLFEGYSMEITESHQKGKADVSGTARSLIPCFQDLGADVHENDIFMERNPDIQHKQLGVPRLYLNGHAWHTYSLVSADQTVTFQFTHNVNGRSIYVSGTLDAAKFLHNKICQGHRNLIYTMIDVLKGN</sequence>
<comment type="catalytic activity">
    <reaction evidence="11">
        <text>(S)-2,3,4,5-tetrahydrodipicolinate + NAD(+) + H2O = (2S,4S)-4-hydroxy-2,3,4,5-tetrahydrodipicolinate + NADH + H(+)</text>
        <dbReference type="Rhea" id="RHEA:35323"/>
        <dbReference type="ChEBI" id="CHEBI:15377"/>
        <dbReference type="ChEBI" id="CHEBI:15378"/>
        <dbReference type="ChEBI" id="CHEBI:16845"/>
        <dbReference type="ChEBI" id="CHEBI:57540"/>
        <dbReference type="ChEBI" id="CHEBI:57945"/>
        <dbReference type="ChEBI" id="CHEBI:67139"/>
        <dbReference type="EC" id="1.17.1.8"/>
    </reaction>
</comment>
<keyword evidence="7" id="KW-0457">Lysine biosynthesis</keyword>
<comment type="catalytic activity">
    <reaction evidence="10">
        <text>(S)-2,3,4,5-tetrahydrodipicolinate + NADP(+) + H2O = (2S,4S)-4-hydroxy-2,3,4,5-tetrahydrodipicolinate + NADPH + H(+)</text>
        <dbReference type="Rhea" id="RHEA:35331"/>
        <dbReference type="ChEBI" id="CHEBI:15377"/>
        <dbReference type="ChEBI" id="CHEBI:15378"/>
        <dbReference type="ChEBI" id="CHEBI:16845"/>
        <dbReference type="ChEBI" id="CHEBI:57783"/>
        <dbReference type="ChEBI" id="CHEBI:58349"/>
        <dbReference type="ChEBI" id="CHEBI:67139"/>
        <dbReference type="EC" id="1.17.1.8"/>
    </reaction>
</comment>
<evidence type="ECO:0000313" key="14">
    <source>
        <dbReference type="EMBL" id="ETR72584.1"/>
    </source>
</evidence>
<keyword evidence="5" id="KW-0560">Oxidoreductase</keyword>
<organism evidence="14 15">
    <name type="scientific">Candidatus Magnetoglobus multicellularis str. Araruama</name>
    <dbReference type="NCBI Taxonomy" id="890399"/>
    <lineage>
        <taxon>Bacteria</taxon>
        <taxon>Pseudomonadati</taxon>
        <taxon>Thermodesulfobacteriota</taxon>
        <taxon>Desulfobacteria</taxon>
        <taxon>Desulfobacterales</taxon>
        <taxon>Desulfobacteraceae</taxon>
        <taxon>Candidatus Magnetoglobus</taxon>
    </lineage>
</organism>